<name>A0ABU0UIB9_9HYPH</name>
<keyword evidence="2" id="KW-0645">Protease</keyword>
<evidence type="ECO:0000313" key="3">
    <source>
        <dbReference type="Proteomes" id="UP001224781"/>
    </source>
</evidence>
<evidence type="ECO:0000256" key="1">
    <source>
        <dbReference type="SAM" id="MobiDB-lite"/>
    </source>
</evidence>
<feature type="compositionally biased region" description="Basic and acidic residues" evidence="1">
    <location>
        <begin position="167"/>
        <end position="182"/>
    </location>
</feature>
<dbReference type="GO" id="GO:0006508">
    <property type="term" value="P:proteolysis"/>
    <property type="evidence" value="ECO:0007669"/>
    <property type="project" value="UniProtKB-KW"/>
</dbReference>
<organism evidence="2 3">
    <name type="scientific">Agrobacterium larrymoorei</name>
    <dbReference type="NCBI Taxonomy" id="160699"/>
    <lineage>
        <taxon>Bacteria</taxon>
        <taxon>Pseudomonadati</taxon>
        <taxon>Pseudomonadota</taxon>
        <taxon>Alphaproteobacteria</taxon>
        <taxon>Hyphomicrobiales</taxon>
        <taxon>Rhizobiaceae</taxon>
        <taxon>Rhizobium/Agrobacterium group</taxon>
        <taxon>Agrobacterium</taxon>
    </lineage>
</organism>
<feature type="region of interest" description="Disordered" evidence="1">
    <location>
        <begin position="167"/>
        <end position="212"/>
    </location>
</feature>
<gene>
    <name evidence="2" type="ORF">QE408_001838</name>
</gene>
<dbReference type="GO" id="GO:0008233">
    <property type="term" value="F:peptidase activity"/>
    <property type="evidence" value="ECO:0007669"/>
    <property type="project" value="UniProtKB-KW"/>
</dbReference>
<protein>
    <submittedName>
        <fullName evidence="2">Zn-dependent protease with chaperone function</fullName>
    </submittedName>
</protein>
<sequence>MRNVKATVLSILSLPCADAAIADDGVKLNLGKNSPALHMPVGDQIVIATPAFGDYSEMLFDLCDAMKLKIEDECSIYPMNAEIGLNAIATEQEGNRLIVYDRRLSPEVGYEGAMMIIAHELGHHYCHHIGRKPDPRNELEADRFAGTAMRNAGYTLDQALAAVPILDERPSKSHPGRTDRVKAIKAGWTQPELGKSCRDLRAPSPHGKTRPD</sequence>
<dbReference type="Gene3D" id="3.30.2010.10">
    <property type="entry name" value="Metalloproteases ('zincins'), catalytic domain"/>
    <property type="match status" value="1"/>
</dbReference>
<evidence type="ECO:0000313" key="2">
    <source>
        <dbReference type="EMBL" id="MDQ1184695.1"/>
    </source>
</evidence>
<comment type="caution">
    <text evidence="2">The sequence shown here is derived from an EMBL/GenBank/DDBJ whole genome shotgun (WGS) entry which is preliminary data.</text>
</comment>
<keyword evidence="2" id="KW-0378">Hydrolase</keyword>
<dbReference type="RefSeq" id="WP_306930404.1">
    <property type="nucleotide sequence ID" value="NZ_JAUTBL010000002.1"/>
</dbReference>
<dbReference type="Proteomes" id="UP001224781">
    <property type="component" value="Unassembled WGS sequence"/>
</dbReference>
<accession>A0ABU0UIB9</accession>
<proteinExistence type="predicted"/>
<keyword evidence="3" id="KW-1185">Reference proteome</keyword>
<reference evidence="2 3" key="1">
    <citation type="submission" date="2023-07" db="EMBL/GenBank/DDBJ databases">
        <title>Functional and genomic diversity of the sorghum phyllosphere microbiome.</title>
        <authorList>
            <person name="Shade A."/>
        </authorList>
    </citation>
    <scope>NUCLEOTIDE SEQUENCE [LARGE SCALE GENOMIC DNA]</scope>
    <source>
        <strain evidence="2 3">SORGH_AS_1126</strain>
    </source>
</reference>
<dbReference type="EMBL" id="JAUTBL010000002">
    <property type="protein sequence ID" value="MDQ1184695.1"/>
    <property type="molecule type" value="Genomic_DNA"/>
</dbReference>